<dbReference type="KEGG" id="mpsy:CEK71_11700"/>
<keyword evidence="4" id="KW-1185">Reference proteome</keyword>
<evidence type="ECO:0008006" key="6">
    <source>
        <dbReference type="Google" id="ProtNLM"/>
    </source>
</evidence>
<feature type="chain" id="PRO_5036030941" description="Rap1a immunity protein domain-containing protein" evidence="1">
    <location>
        <begin position="19"/>
        <end position="133"/>
    </location>
</feature>
<accession>A0A1Z4BZG4</accession>
<name>A0A1Z4BZG4_9GAMM</name>
<dbReference type="RefSeq" id="WP_088619556.1">
    <property type="nucleotide sequence ID" value="NZ_CP022129.1"/>
</dbReference>
<sequence length="133" mass="14834">MHKLPILLLLALPCAASAASFFRPPATMVGIGNAPCSAFVSTYETMAKINRHEVQDSATLQKTYEDYGNFSGTLSGFFASFMMEHGDKVWPFKSTDYALSLAYQTCQHNPTTRYIDIVYLMAKTSFARGVKWK</sequence>
<evidence type="ECO:0000313" key="5">
    <source>
        <dbReference type="Proteomes" id="UP000237423"/>
    </source>
</evidence>
<feature type="signal peptide" evidence="1">
    <location>
        <begin position="1"/>
        <end position="18"/>
    </location>
</feature>
<proteinExistence type="predicted"/>
<dbReference type="AlphaFoldDB" id="A0A1Z4BZG4"/>
<protein>
    <recommendedName>
        <fullName evidence="6">Rap1a immunity protein domain-containing protein</fullName>
    </recommendedName>
</protein>
<keyword evidence="1" id="KW-0732">Signal</keyword>
<dbReference type="Proteomes" id="UP000237423">
    <property type="component" value="Unassembled WGS sequence"/>
</dbReference>
<evidence type="ECO:0000256" key="1">
    <source>
        <dbReference type="SAM" id="SignalP"/>
    </source>
</evidence>
<evidence type="ECO:0000313" key="4">
    <source>
        <dbReference type="Proteomes" id="UP000197019"/>
    </source>
</evidence>
<evidence type="ECO:0000313" key="2">
    <source>
        <dbReference type="EMBL" id="ASF46684.1"/>
    </source>
</evidence>
<gene>
    <name evidence="3" type="ORF">AADEFJLK_03390</name>
    <name evidence="2" type="ORF">CEK71_11700</name>
</gene>
<dbReference type="EMBL" id="CP022129">
    <property type="protein sequence ID" value="ASF46684.1"/>
    <property type="molecule type" value="Genomic_DNA"/>
</dbReference>
<organism evidence="2 4">
    <name type="scientific">Methylovulum psychrotolerans</name>
    <dbReference type="NCBI Taxonomy" id="1704499"/>
    <lineage>
        <taxon>Bacteria</taxon>
        <taxon>Pseudomonadati</taxon>
        <taxon>Pseudomonadota</taxon>
        <taxon>Gammaproteobacteria</taxon>
        <taxon>Methylococcales</taxon>
        <taxon>Methylococcaceae</taxon>
        <taxon>Methylovulum</taxon>
    </lineage>
</organism>
<evidence type="ECO:0000313" key="3">
    <source>
        <dbReference type="EMBL" id="POZ50918.1"/>
    </source>
</evidence>
<dbReference type="Proteomes" id="UP000197019">
    <property type="component" value="Chromosome"/>
</dbReference>
<reference evidence="3 5" key="2">
    <citation type="submission" date="2017-11" db="EMBL/GenBank/DDBJ databases">
        <title>Draft Genome Sequence of Methylobacter psychrotolerans Sph1T, an Obligate Methanotroph from Low-Temperature Environments.</title>
        <authorList>
            <person name="Oshkin I.Y."/>
            <person name="Miroshnikov K."/>
            <person name="Belova S.E."/>
            <person name="Korzhenkov A."/>
            <person name="Toshchakov S.V."/>
            <person name="Dedysh S.N."/>
        </authorList>
    </citation>
    <scope>NUCLEOTIDE SEQUENCE [LARGE SCALE GENOMIC DNA]</scope>
    <source>
        <strain evidence="3 5">Sph1</strain>
    </source>
</reference>
<dbReference type="EMBL" id="PGFZ01000008">
    <property type="protein sequence ID" value="POZ50918.1"/>
    <property type="molecule type" value="Genomic_DNA"/>
</dbReference>
<reference evidence="2 4" key="1">
    <citation type="submission" date="2017-06" db="EMBL/GenBank/DDBJ databases">
        <title>Genome Sequencing of the methanotroph Methylovulum psychrotolerants str. HV10-M2 isolated from a high-altitude environment.</title>
        <authorList>
            <person name="Mateos-Rivera A."/>
        </authorList>
    </citation>
    <scope>NUCLEOTIDE SEQUENCE [LARGE SCALE GENOMIC DNA]</scope>
    <source>
        <strain evidence="2 4">HV10_M2</strain>
    </source>
</reference>